<feature type="domain" description="tRNA/rRNA methyltransferase SpoU type" evidence="3">
    <location>
        <begin position="22"/>
        <end position="161"/>
    </location>
</feature>
<evidence type="ECO:0000256" key="2">
    <source>
        <dbReference type="ARBA" id="ARBA00022679"/>
    </source>
</evidence>
<dbReference type="Gene3D" id="3.40.1280.10">
    <property type="match status" value="1"/>
</dbReference>
<keyword evidence="1 4" id="KW-0489">Methyltransferase</keyword>
<evidence type="ECO:0000313" key="4">
    <source>
        <dbReference type="EMBL" id="PZX12834.1"/>
    </source>
</evidence>
<dbReference type="InterPro" id="IPR001537">
    <property type="entry name" value="SpoU_MeTrfase"/>
</dbReference>
<sequence length="174" mass="18507">MTTQANGFFALTTYAPVPGSELVVVAWQLKTPENVGSIIRTAANVGASRVLVVQPDGVNYKRYKYERVAGAALQQLSVLLVTPDEVWTHLADGMVTVALETSPGSGNLYFSALPDKMALMVGNEQDGLPADVLSRCAMAVHIPMPGTVKSMNVSHAAAVAVFEWYRQMSLPGAG</sequence>
<accession>A0A2W7N7I4</accession>
<dbReference type="GO" id="GO:0032259">
    <property type="term" value="P:methylation"/>
    <property type="evidence" value="ECO:0007669"/>
    <property type="project" value="UniProtKB-KW"/>
</dbReference>
<evidence type="ECO:0000259" key="3">
    <source>
        <dbReference type="Pfam" id="PF00588"/>
    </source>
</evidence>
<keyword evidence="2 4" id="KW-0808">Transferase</keyword>
<dbReference type="InterPro" id="IPR029026">
    <property type="entry name" value="tRNA_m1G_MTases_N"/>
</dbReference>
<dbReference type="Pfam" id="PF00588">
    <property type="entry name" value="SpoU_methylase"/>
    <property type="match status" value="1"/>
</dbReference>
<dbReference type="RefSeq" id="WP_111446617.1">
    <property type="nucleotide sequence ID" value="NZ_QKZK01000029.1"/>
</dbReference>
<dbReference type="OrthoDB" id="9794400at2"/>
<dbReference type="InterPro" id="IPR004441">
    <property type="entry name" value="rRNA_MeTrfase_TrmH"/>
</dbReference>
<evidence type="ECO:0000256" key="1">
    <source>
        <dbReference type="ARBA" id="ARBA00022603"/>
    </source>
</evidence>
<proteinExistence type="predicted"/>
<protein>
    <submittedName>
        <fullName evidence="4">23S rRNA (Guanosine2251-2'-O)-methyltransferase/TrmH family RNA methyltransferase</fullName>
    </submittedName>
</protein>
<evidence type="ECO:0000313" key="5">
    <source>
        <dbReference type="Proteomes" id="UP000249239"/>
    </source>
</evidence>
<dbReference type="EMBL" id="QKZK01000029">
    <property type="protein sequence ID" value="PZX12834.1"/>
    <property type="molecule type" value="Genomic_DNA"/>
</dbReference>
<dbReference type="SUPFAM" id="SSF75217">
    <property type="entry name" value="alpha/beta knot"/>
    <property type="match status" value="1"/>
</dbReference>
<dbReference type="Proteomes" id="UP000249239">
    <property type="component" value="Unassembled WGS sequence"/>
</dbReference>
<dbReference type="PANTHER" id="PTHR46429">
    <property type="entry name" value="23S RRNA (GUANOSINE-2'-O-)-METHYLTRANSFERASE RLMB"/>
    <property type="match status" value="1"/>
</dbReference>
<dbReference type="AlphaFoldDB" id="A0A2W7N7I4"/>
<dbReference type="GO" id="GO:0005829">
    <property type="term" value="C:cytosol"/>
    <property type="evidence" value="ECO:0007669"/>
    <property type="project" value="TreeGrafter"/>
</dbReference>
<dbReference type="GO" id="GO:0006396">
    <property type="term" value="P:RNA processing"/>
    <property type="evidence" value="ECO:0007669"/>
    <property type="project" value="InterPro"/>
</dbReference>
<dbReference type="InterPro" id="IPR029028">
    <property type="entry name" value="Alpha/beta_knot_MTases"/>
</dbReference>
<keyword evidence="5" id="KW-1185">Reference proteome</keyword>
<gene>
    <name evidence="4" type="ORF">LX69_02788</name>
</gene>
<comment type="caution">
    <text evidence="4">The sequence shown here is derived from an EMBL/GenBank/DDBJ whole genome shotgun (WGS) entry which is preliminary data.</text>
</comment>
<name>A0A2W7N7I4_9BACT</name>
<dbReference type="GO" id="GO:0008173">
    <property type="term" value="F:RNA methyltransferase activity"/>
    <property type="evidence" value="ECO:0007669"/>
    <property type="project" value="InterPro"/>
</dbReference>
<dbReference type="PANTHER" id="PTHR46429:SF2">
    <property type="entry name" value="TRNA_RRNA METHYLTRANSFERASE"/>
    <property type="match status" value="1"/>
</dbReference>
<dbReference type="GO" id="GO:0003723">
    <property type="term" value="F:RNA binding"/>
    <property type="evidence" value="ECO:0007669"/>
    <property type="project" value="InterPro"/>
</dbReference>
<reference evidence="4 5" key="1">
    <citation type="submission" date="2018-06" db="EMBL/GenBank/DDBJ databases">
        <title>Genomic Encyclopedia of Archaeal and Bacterial Type Strains, Phase II (KMG-II): from individual species to whole genera.</title>
        <authorList>
            <person name="Goeker M."/>
        </authorList>
    </citation>
    <scope>NUCLEOTIDE SEQUENCE [LARGE SCALE GENOMIC DNA]</scope>
    <source>
        <strain evidence="4 5">DSM 6779</strain>
    </source>
</reference>
<organism evidence="4 5">
    <name type="scientific">Breznakibacter xylanolyticus</name>
    <dbReference type="NCBI Taxonomy" id="990"/>
    <lineage>
        <taxon>Bacteria</taxon>
        <taxon>Pseudomonadati</taxon>
        <taxon>Bacteroidota</taxon>
        <taxon>Bacteroidia</taxon>
        <taxon>Marinilabiliales</taxon>
        <taxon>Marinilabiliaceae</taxon>
        <taxon>Breznakibacter</taxon>
    </lineage>
</organism>